<dbReference type="Gene3D" id="1.10.1040.10">
    <property type="entry name" value="N-(1-d-carboxylethyl)-l-norvaline Dehydrogenase, domain 2"/>
    <property type="match status" value="1"/>
</dbReference>
<dbReference type="Pfam" id="PF01232">
    <property type="entry name" value="Mannitol_dh"/>
    <property type="match status" value="1"/>
</dbReference>
<dbReference type="RefSeq" id="WP_318584584.1">
    <property type="nucleotide sequence ID" value="NZ_JAWRCP010000001.1"/>
</dbReference>
<keyword evidence="2" id="KW-0520">NAD</keyword>
<dbReference type="SUPFAM" id="SSF51735">
    <property type="entry name" value="NAD(P)-binding Rossmann-fold domains"/>
    <property type="match status" value="1"/>
</dbReference>
<dbReference type="NCBIfam" id="NF002969">
    <property type="entry name" value="PRK03643.1"/>
    <property type="match status" value="1"/>
</dbReference>
<evidence type="ECO:0000313" key="5">
    <source>
        <dbReference type="EMBL" id="MDW6092197.1"/>
    </source>
</evidence>
<reference evidence="5 6" key="1">
    <citation type="submission" date="2023-11" db="EMBL/GenBank/DDBJ databases">
        <title>Plant-associative lifestyle of Vibrio porteresiae and its evolutionary dynamics.</title>
        <authorList>
            <person name="Rameshkumar N."/>
            <person name="Kirti K."/>
        </authorList>
    </citation>
    <scope>NUCLEOTIDE SEQUENCE [LARGE SCALE GENOMIC DNA]</scope>
    <source>
        <strain evidence="5 6">MSSRF7</strain>
    </source>
</reference>
<dbReference type="InterPro" id="IPR013118">
    <property type="entry name" value="Mannitol_DH_C"/>
</dbReference>
<dbReference type="InterPro" id="IPR013328">
    <property type="entry name" value="6PGD_dom2"/>
</dbReference>
<evidence type="ECO:0000313" key="6">
    <source>
        <dbReference type="Proteomes" id="UP001279860"/>
    </source>
</evidence>
<keyword evidence="6" id="KW-1185">Reference proteome</keyword>
<feature type="domain" description="Mannitol dehydrogenase N-terminal" evidence="3">
    <location>
        <begin position="16"/>
        <end position="261"/>
    </location>
</feature>
<dbReference type="InterPro" id="IPR013131">
    <property type="entry name" value="Mannitol_DH_N"/>
</dbReference>
<dbReference type="Pfam" id="PF08125">
    <property type="entry name" value="Mannitol_dh_C"/>
    <property type="match status" value="1"/>
</dbReference>
<accession>A0ABU4IS12</accession>
<feature type="domain" description="Mannitol dehydrogenase C-terminal" evidence="4">
    <location>
        <begin position="272"/>
        <end position="465"/>
    </location>
</feature>
<protein>
    <submittedName>
        <fullName evidence="5">Tagaturonate reductase</fullName>
    </submittedName>
</protein>
<proteinExistence type="predicted"/>
<dbReference type="InterPro" id="IPR008927">
    <property type="entry name" value="6-PGluconate_DH-like_C_sf"/>
</dbReference>
<evidence type="ECO:0000256" key="2">
    <source>
        <dbReference type="ARBA" id="ARBA00023027"/>
    </source>
</evidence>
<dbReference type="SUPFAM" id="SSF48179">
    <property type="entry name" value="6-phosphogluconate dehydrogenase C-terminal domain-like"/>
    <property type="match status" value="1"/>
</dbReference>
<dbReference type="Gene3D" id="3.40.50.720">
    <property type="entry name" value="NAD(P)-binding Rossmann-like Domain"/>
    <property type="match status" value="1"/>
</dbReference>
<dbReference type="InterPro" id="IPR036291">
    <property type="entry name" value="NAD(P)-bd_dom_sf"/>
</dbReference>
<comment type="caution">
    <text evidence="5">The sequence shown here is derived from an EMBL/GenBank/DDBJ whole genome shotgun (WGS) entry which is preliminary data.</text>
</comment>
<dbReference type="Proteomes" id="UP001279860">
    <property type="component" value="Unassembled WGS sequence"/>
</dbReference>
<keyword evidence="1" id="KW-0560">Oxidoreductase</keyword>
<evidence type="ECO:0000256" key="1">
    <source>
        <dbReference type="ARBA" id="ARBA00023002"/>
    </source>
</evidence>
<dbReference type="PANTHER" id="PTHR30524">
    <property type="entry name" value="MANNITOL-1-PHOSPHATE 5-DEHYDROGENASE"/>
    <property type="match status" value="1"/>
</dbReference>
<evidence type="ECO:0000259" key="4">
    <source>
        <dbReference type="Pfam" id="PF08125"/>
    </source>
</evidence>
<dbReference type="PANTHER" id="PTHR30524:SF0">
    <property type="entry name" value="ALTRONATE OXIDOREDUCTASE-RELATED"/>
    <property type="match status" value="1"/>
</dbReference>
<organism evidence="5 6">
    <name type="scientific">Vibrio rhizosphaerae</name>
    <dbReference type="NCBI Taxonomy" id="398736"/>
    <lineage>
        <taxon>Bacteria</taxon>
        <taxon>Pseudomonadati</taxon>
        <taxon>Pseudomonadota</taxon>
        <taxon>Gammaproteobacteria</taxon>
        <taxon>Vibrionales</taxon>
        <taxon>Vibrionaceae</taxon>
        <taxon>Vibrio</taxon>
    </lineage>
</organism>
<gene>
    <name evidence="5" type="ORF">SBX64_06520</name>
</gene>
<name>A0ABU4IS12_9VIBR</name>
<evidence type="ECO:0000259" key="3">
    <source>
        <dbReference type="Pfam" id="PF01232"/>
    </source>
</evidence>
<dbReference type="EMBL" id="JAWRCP010000001">
    <property type="protein sequence ID" value="MDW6092197.1"/>
    <property type="molecule type" value="Genomic_DNA"/>
</dbReference>
<sequence>MTLLSRDLSTQPRRPEKIIQFGEGNFLRAFVDWQIDLLNEQTDFNAGVTVVRPIDAGHPKLDTQGGVYTALIRGINEAGDSVSQPRIVTSVNREVLAYGEYEQVLQIAENPELAWVVSNTTEAGIAFDAQDRVDAFPPKTFPAKLTQFLFRRYQHFEGAQDKGLILLPCELIDDNGEKLKEMVLKYARLWKLEDGFTNWILTANTFCSTLVDRIVTGYPRDEIDALETTLGYQDKFLVAAEYYYLFVIQGPQWLNDRLKLDQCPLNIKIVDNIKPYKERKVGILNGAHTAMVPVAYLSGLDTVGQAMQDEDVATFLDKLLNDEVIPSLSMSEEELQAFKESVLDRFRNPYIKHYLISIALNSLTKFKTRLLPQLITYTKSRGTAPKFLSFSLAALYCFYLGRRDGDDIPLNDDEHLLDHFKTWRTTTGSHAAPVRDFLGLQQHWDVDLTELPNLENLVVTYVDTIQSIGMKAALKKL</sequence>